<organism evidence="3 4">
    <name type="scientific">Ambrosiozyma monospora</name>
    <name type="common">Yeast</name>
    <name type="synonym">Endomycopsis monosporus</name>
    <dbReference type="NCBI Taxonomy" id="43982"/>
    <lineage>
        <taxon>Eukaryota</taxon>
        <taxon>Fungi</taxon>
        <taxon>Dikarya</taxon>
        <taxon>Ascomycota</taxon>
        <taxon>Saccharomycotina</taxon>
        <taxon>Pichiomycetes</taxon>
        <taxon>Pichiales</taxon>
        <taxon>Pichiaceae</taxon>
        <taxon>Ambrosiozyma</taxon>
    </lineage>
</organism>
<evidence type="ECO:0000256" key="2">
    <source>
        <dbReference type="SAM" id="MobiDB-lite"/>
    </source>
</evidence>
<feature type="compositionally biased region" description="Polar residues" evidence="2">
    <location>
        <begin position="452"/>
        <end position="464"/>
    </location>
</feature>
<dbReference type="GO" id="GO:0005096">
    <property type="term" value="F:GTPase activator activity"/>
    <property type="evidence" value="ECO:0007669"/>
    <property type="project" value="TreeGrafter"/>
</dbReference>
<protein>
    <submittedName>
        <fullName evidence="3">Unnamed protein product</fullName>
    </submittedName>
</protein>
<accession>A0A9W7DEA4</accession>
<comment type="caution">
    <text evidence="3">The sequence shown here is derived from an EMBL/GenBank/DDBJ whole genome shotgun (WGS) entry which is preliminary data.</text>
</comment>
<comment type="similarity">
    <text evidence="1">Belongs to the NPR2 family.</text>
</comment>
<evidence type="ECO:0000313" key="3">
    <source>
        <dbReference type="EMBL" id="GMG21347.1"/>
    </source>
</evidence>
<dbReference type="GO" id="GO:0005774">
    <property type="term" value="C:vacuolar membrane"/>
    <property type="evidence" value="ECO:0007669"/>
    <property type="project" value="TreeGrafter"/>
</dbReference>
<dbReference type="GO" id="GO:1904262">
    <property type="term" value="P:negative regulation of TORC1 signaling"/>
    <property type="evidence" value="ECO:0007669"/>
    <property type="project" value="TreeGrafter"/>
</dbReference>
<dbReference type="PANTHER" id="PTHR12991:SF10">
    <property type="entry name" value="GATOR COMPLEX PROTEIN NPRL2"/>
    <property type="match status" value="1"/>
</dbReference>
<evidence type="ECO:0000256" key="1">
    <source>
        <dbReference type="ARBA" id="ARBA00008433"/>
    </source>
</evidence>
<name>A0A9W7DEA4_AMBMO</name>
<dbReference type="OrthoDB" id="338854at2759"/>
<sequence length="542" mass="60816">MPNAELCNRLVTVNSRGHRVLGFPVNIVGEVYKRRNFRFDLCFVFKYEQDAVSYQGNVTRIGRMFKALEEQSQILSKGLKDPVYFADDQNSGKASEFESALKLKKELNNGFTEDKYLKVVDNVNDDMGKMLPKNAPGQNKTSVITLSSTASLIQQIYQDLNNYSECMIPIDSANSVDIKLFPVQPPPPDLHASDVPLATVKLEYLVDSYWDPTMVKILPFINGINTIKMISRYADADFELTKRCIIELFHYKSIAILDVFQFSNCYAPTTEISNLLSDPEMAAGCQSYVVSAAGTFGKLPLRHKRASGSTSELETTLDHVTGSSPSKHPHPLNINMGMSVKSASPANSFSLNNNSQLTNSMYNPQKTKILPLPSKATLFHLYLSMSQNLSLKQWYTENAKTLEYIDIRRFVTFGILRGLIYRVRSYPLSASSEKALSQKSKNYNYSTFQVSASNSKESENTPTGDGTAVTGHKISQKESEDKFQSEDEILQKRQTEKDVDFLLKLLKNASDFDQICTQMSKPRKEITTLLNGIGAEWSIINS</sequence>
<dbReference type="GO" id="GO:0010508">
    <property type="term" value="P:positive regulation of autophagy"/>
    <property type="evidence" value="ECO:0007669"/>
    <property type="project" value="TreeGrafter"/>
</dbReference>
<dbReference type="Proteomes" id="UP001165063">
    <property type="component" value="Unassembled WGS sequence"/>
</dbReference>
<reference evidence="3" key="1">
    <citation type="submission" date="2023-04" db="EMBL/GenBank/DDBJ databases">
        <title>Ambrosiozyma monospora NBRC 1965.</title>
        <authorList>
            <person name="Ichikawa N."/>
            <person name="Sato H."/>
            <person name="Tonouchi N."/>
        </authorList>
    </citation>
    <scope>NUCLEOTIDE SEQUENCE</scope>
    <source>
        <strain evidence="3">NBRC 1965</strain>
    </source>
</reference>
<feature type="region of interest" description="Disordered" evidence="2">
    <location>
        <begin position="452"/>
        <end position="484"/>
    </location>
</feature>
<evidence type="ECO:0000313" key="4">
    <source>
        <dbReference type="Proteomes" id="UP001165063"/>
    </source>
</evidence>
<keyword evidence="4" id="KW-1185">Reference proteome</keyword>
<dbReference type="AlphaFoldDB" id="A0A9W7DEA4"/>
<dbReference type="InterPro" id="IPR009348">
    <property type="entry name" value="NPR2-like"/>
</dbReference>
<dbReference type="PANTHER" id="PTHR12991">
    <property type="entry name" value="NITROGEN PERMEASE REGULATOR 2/TUMOR SUPPRESSOR CANDIDATE 4"/>
    <property type="match status" value="1"/>
</dbReference>
<dbReference type="EMBL" id="BSXU01000638">
    <property type="protein sequence ID" value="GMG21347.1"/>
    <property type="molecule type" value="Genomic_DNA"/>
</dbReference>
<dbReference type="GO" id="GO:1990130">
    <property type="term" value="C:GATOR1 complex"/>
    <property type="evidence" value="ECO:0007669"/>
    <property type="project" value="TreeGrafter"/>
</dbReference>
<proteinExistence type="inferred from homology"/>
<gene>
    <name evidence="3" type="ORF">Amon01_000192500</name>
</gene>
<feature type="compositionally biased region" description="Basic and acidic residues" evidence="2">
    <location>
        <begin position="475"/>
        <end position="484"/>
    </location>
</feature>
<feature type="region of interest" description="Disordered" evidence="2">
    <location>
        <begin position="307"/>
        <end position="329"/>
    </location>
</feature>
<dbReference type="Pfam" id="PF06218">
    <property type="entry name" value="NPR2"/>
    <property type="match status" value="1"/>
</dbReference>